<keyword evidence="4" id="KW-1185">Reference proteome</keyword>
<accession>A0AAQ5X7X1</accession>
<evidence type="ECO:0000313" key="3">
    <source>
        <dbReference type="Ensembl" id="ENSAOCP00000035741.1"/>
    </source>
</evidence>
<feature type="region of interest" description="Disordered" evidence="2">
    <location>
        <begin position="276"/>
        <end position="390"/>
    </location>
</feature>
<dbReference type="Proteomes" id="UP001501940">
    <property type="component" value="Chromosome 24"/>
</dbReference>
<reference evidence="3 4" key="1">
    <citation type="submission" date="2022-01" db="EMBL/GenBank/DDBJ databases">
        <title>A chromosome-scale genome assembly of the false clownfish, Amphiprion ocellaris.</title>
        <authorList>
            <person name="Ryu T."/>
        </authorList>
    </citation>
    <scope>NUCLEOTIDE SEQUENCE [LARGE SCALE GENOMIC DNA]</scope>
</reference>
<dbReference type="Ensembl" id="ENSAOCT00000072926.1">
    <property type="protein sequence ID" value="ENSAOCP00000035741.1"/>
    <property type="gene ID" value="ENSAOCG00000033587.1"/>
</dbReference>
<feature type="compositionally biased region" description="Polar residues" evidence="2">
    <location>
        <begin position="320"/>
        <end position="343"/>
    </location>
</feature>
<feature type="compositionally biased region" description="Basic residues" evidence="2">
    <location>
        <begin position="379"/>
        <end position="390"/>
    </location>
</feature>
<reference evidence="3" key="2">
    <citation type="submission" date="2025-08" db="UniProtKB">
        <authorList>
            <consortium name="Ensembl"/>
        </authorList>
    </citation>
    <scope>IDENTIFICATION</scope>
</reference>
<protein>
    <submittedName>
        <fullName evidence="3">Uncharacterized protein</fullName>
    </submittedName>
</protein>
<name>A0AAQ5X7X1_AMPOC</name>
<dbReference type="AlphaFoldDB" id="A0AAQ5X7X1"/>
<evidence type="ECO:0000256" key="2">
    <source>
        <dbReference type="SAM" id="MobiDB-lite"/>
    </source>
</evidence>
<gene>
    <name evidence="3" type="primary">FKBPL</name>
</gene>
<feature type="coiled-coil region" evidence="1">
    <location>
        <begin position="131"/>
        <end position="158"/>
    </location>
</feature>
<evidence type="ECO:0000256" key="1">
    <source>
        <dbReference type="SAM" id="Coils"/>
    </source>
</evidence>
<organism evidence="3 4">
    <name type="scientific">Amphiprion ocellaris</name>
    <name type="common">Clown anemonefish</name>
    <dbReference type="NCBI Taxonomy" id="80972"/>
    <lineage>
        <taxon>Eukaryota</taxon>
        <taxon>Metazoa</taxon>
        <taxon>Chordata</taxon>
        <taxon>Craniata</taxon>
        <taxon>Vertebrata</taxon>
        <taxon>Euteleostomi</taxon>
        <taxon>Actinopterygii</taxon>
        <taxon>Neopterygii</taxon>
        <taxon>Teleostei</taxon>
        <taxon>Neoteleostei</taxon>
        <taxon>Acanthomorphata</taxon>
        <taxon>Ovalentaria</taxon>
        <taxon>Pomacentridae</taxon>
        <taxon>Amphiprion</taxon>
    </lineage>
</organism>
<feature type="region of interest" description="Disordered" evidence="2">
    <location>
        <begin position="68"/>
        <end position="94"/>
    </location>
</feature>
<feature type="compositionally biased region" description="Polar residues" evidence="2">
    <location>
        <begin position="70"/>
        <end position="84"/>
    </location>
</feature>
<reference evidence="3" key="3">
    <citation type="submission" date="2025-09" db="UniProtKB">
        <authorList>
            <consortium name="Ensembl"/>
        </authorList>
    </citation>
    <scope>IDENTIFICATION</scope>
</reference>
<feature type="compositionally biased region" description="Basic and acidic residues" evidence="2">
    <location>
        <begin position="85"/>
        <end position="94"/>
    </location>
</feature>
<proteinExistence type="predicted"/>
<keyword evidence="1" id="KW-0175">Coiled coil</keyword>
<sequence>MRMEEVHSVCGEPQAMSHQLFGSLRRSGGNFIPSGRQIPRTPPPATTHSEDFKVCVLFHSRLKAEPYRPDTQSELCTSSQQTATRDPDDSDQTRTCDFSSLKAKTADDPIYMLKGMKGYQLTPGDLEFIKKMKEEQLVKKLEGDLKELQELIKTETTALERASGSREKAEAELNTFPSCEQLREWTKLVLRRMSALTDFTDLDTKSLLAMVTMEDVQGVMHDKRAELNQRRKMVANKRKKEAEEREQLDKLKIQTLMRELCDLKSELAQQEEACKLKASEKPTKSFKTARGKQKKVKDQEFSSPEAVGATRVRGKHAGTAPTTASRPKDQSTSAAPQANNQSEVKVGEAESTSQQKAPKQSRKTSADGAGQETQNTGLRRSKRVAKRSCI</sequence>
<feature type="coiled-coil region" evidence="1">
    <location>
        <begin position="224"/>
        <end position="254"/>
    </location>
</feature>
<evidence type="ECO:0000313" key="4">
    <source>
        <dbReference type="Proteomes" id="UP001501940"/>
    </source>
</evidence>
<dbReference type="GeneTree" id="ENSGT00940000169105"/>